<feature type="binding site" evidence="7">
    <location>
        <position position="161"/>
    </location>
    <ligand>
        <name>Fe cation</name>
        <dbReference type="ChEBI" id="CHEBI:24875"/>
    </ligand>
</feature>
<keyword evidence="4 7" id="KW-0223">Dioxygenase</keyword>
<organism evidence="9 10">
    <name type="scientific">Polaromonas aquatica</name>
    <dbReference type="NCBI Taxonomy" id="332657"/>
    <lineage>
        <taxon>Bacteria</taxon>
        <taxon>Pseudomonadati</taxon>
        <taxon>Pseudomonadota</taxon>
        <taxon>Betaproteobacteria</taxon>
        <taxon>Burkholderiales</taxon>
        <taxon>Comamonadaceae</taxon>
        <taxon>Polaromonas</taxon>
    </lineage>
</organism>
<comment type="cofactor">
    <cofactor evidence="1 7">
        <name>L-ascorbate</name>
        <dbReference type="ChEBI" id="CHEBI:38290"/>
    </cofactor>
</comment>
<dbReference type="PANTHER" id="PTHR41536:SF1">
    <property type="entry name" value="PKHD-TYPE HYDROXYLASE YBIX"/>
    <property type="match status" value="1"/>
</dbReference>
<keyword evidence="10" id="KW-1185">Reference proteome</keyword>
<evidence type="ECO:0000256" key="3">
    <source>
        <dbReference type="ARBA" id="ARBA00022896"/>
    </source>
</evidence>
<feature type="binding site" evidence="7">
    <location>
        <position position="97"/>
    </location>
    <ligand>
        <name>Fe cation</name>
        <dbReference type="ChEBI" id="CHEBI:24875"/>
    </ligand>
</feature>
<comment type="cofactor">
    <cofactor evidence="7">
        <name>Fe(2+)</name>
        <dbReference type="ChEBI" id="CHEBI:29033"/>
    </cofactor>
    <text evidence="7">Binds 1 Fe(2+) ion per subunit.</text>
</comment>
<evidence type="ECO:0000313" key="9">
    <source>
        <dbReference type="EMBL" id="MFC6283786.1"/>
    </source>
</evidence>
<evidence type="ECO:0000256" key="2">
    <source>
        <dbReference type="ARBA" id="ARBA00022723"/>
    </source>
</evidence>
<gene>
    <name evidence="9" type="ORF">ACFQND_21365</name>
</gene>
<dbReference type="Pfam" id="PF18331">
    <property type="entry name" value="PKHD_C"/>
    <property type="match status" value="1"/>
</dbReference>
<comment type="caution">
    <text evidence="9">The sequence shown here is derived from an EMBL/GenBank/DDBJ whole genome shotgun (WGS) entry which is preliminary data.</text>
</comment>
<dbReference type="SMART" id="SM00702">
    <property type="entry name" value="P4Hc"/>
    <property type="match status" value="1"/>
</dbReference>
<feature type="binding site" evidence="7">
    <location>
        <position position="99"/>
    </location>
    <ligand>
        <name>Fe cation</name>
        <dbReference type="ChEBI" id="CHEBI:24875"/>
    </ligand>
</feature>
<dbReference type="PANTHER" id="PTHR41536">
    <property type="entry name" value="PKHD-TYPE HYDROXYLASE YBIX"/>
    <property type="match status" value="1"/>
</dbReference>
<evidence type="ECO:0000256" key="5">
    <source>
        <dbReference type="ARBA" id="ARBA00023002"/>
    </source>
</evidence>
<dbReference type="Proteomes" id="UP001596270">
    <property type="component" value="Unassembled WGS sequence"/>
</dbReference>
<keyword evidence="6 7" id="KW-0408">Iron</keyword>
<evidence type="ECO:0000256" key="6">
    <source>
        <dbReference type="ARBA" id="ARBA00023004"/>
    </source>
</evidence>
<dbReference type="GO" id="GO:0051213">
    <property type="term" value="F:dioxygenase activity"/>
    <property type="evidence" value="ECO:0007669"/>
    <property type="project" value="UniProtKB-KW"/>
</dbReference>
<dbReference type="InterPro" id="IPR041097">
    <property type="entry name" value="PKHD_C"/>
</dbReference>
<dbReference type="EMBL" id="JBHSRS010000084">
    <property type="protein sequence ID" value="MFC6283786.1"/>
    <property type="molecule type" value="Genomic_DNA"/>
</dbReference>
<feature type="domain" description="Fe2OG dioxygenase" evidence="8">
    <location>
        <begin position="78"/>
        <end position="180"/>
    </location>
</feature>
<dbReference type="NCBIfam" id="NF003975">
    <property type="entry name" value="PRK05467.1-4"/>
    <property type="match status" value="1"/>
</dbReference>
<name>A0ABW1U1L7_9BURK</name>
<evidence type="ECO:0000313" key="10">
    <source>
        <dbReference type="Proteomes" id="UP001596270"/>
    </source>
</evidence>
<keyword evidence="3 7" id="KW-0847">Vitamin C</keyword>
<evidence type="ECO:0000256" key="7">
    <source>
        <dbReference type="HAMAP-Rule" id="MF_00657"/>
    </source>
</evidence>
<dbReference type="Pfam" id="PF13640">
    <property type="entry name" value="2OG-FeII_Oxy_3"/>
    <property type="match status" value="1"/>
</dbReference>
<dbReference type="InterPro" id="IPR044862">
    <property type="entry name" value="Pro_4_hyd_alph_FE2OG_OXY"/>
</dbReference>
<evidence type="ECO:0000256" key="4">
    <source>
        <dbReference type="ARBA" id="ARBA00022964"/>
    </source>
</evidence>
<keyword evidence="5 7" id="KW-0560">Oxidoreductase</keyword>
<dbReference type="InterPro" id="IPR005123">
    <property type="entry name" value="Oxoglu/Fe-dep_dioxygenase_dom"/>
</dbReference>
<dbReference type="PROSITE" id="PS51471">
    <property type="entry name" value="FE2OG_OXY"/>
    <property type="match status" value="1"/>
</dbReference>
<dbReference type="NCBIfam" id="NF003974">
    <property type="entry name" value="PRK05467.1-3"/>
    <property type="match status" value="1"/>
</dbReference>
<accession>A0ABW1U1L7</accession>
<evidence type="ECO:0000256" key="1">
    <source>
        <dbReference type="ARBA" id="ARBA00001961"/>
    </source>
</evidence>
<feature type="binding site" evidence="7">
    <location>
        <position position="171"/>
    </location>
    <ligand>
        <name>2-oxoglutarate</name>
        <dbReference type="ChEBI" id="CHEBI:16810"/>
    </ligand>
</feature>
<proteinExistence type="inferred from homology"/>
<dbReference type="Gene3D" id="2.60.120.620">
    <property type="entry name" value="q2cbj1_9rhob like domain"/>
    <property type="match status" value="1"/>
</dbReference>
<keyword evidence="2 7" id="KW-0479">Metal-binding</keyword>
<reference evidence="10" key="1">
    <citation type="journal article" date="2019" name="Int. J. Syst. Evol. Microbiol.">
        <title>The Global Catalogue of Microorganisms (GCM) 10K type strain sequencing project: providing services to taxonomists for standard genome sequencing and annotation.</title>
        <authorList>
            <consortium name="The Broad Institute Genomics Platform"/>
            <consortium name="The Broad Institute Genome Sequencing Center for Infectious Disease"/>
            <person name="Wu L."/>
            <person name="Ma J."/>
        </authorList>
    </citation>
    <scope>NUCLEOTIDE SEQUENCE [LARGE SCALE GENOMIC DNA]</scope>
    <source>
        <strain evidence="10">CCUG 39402</strain>
    </source>
</reference>
<dbReference type="InterPro" id="IPR006620">
    <property type="entry name" value="Pro_4_hyd_alph"/>
</dbReference>
<dbReference type="HAMAP" id="MF_00657">
    <property type="entry name" value="Hydroxyl_YbiX"/>
    <property type="match status" value="1"/>
</dbReference>
<evidence type="ECO:0000259" key="8">
    <source>
        <dbReference type="PROSITE" id="PS51471"/>
    </source>
</evidence>
<protein>
    <submittedName>
        <fullName evidence="9">Fe2+-dependent dioxygenase</fullName>
    </submittedName>
</protein>
<sequence length="229" mass="25546">MLLHVPEILTPDEVRQARNVLARAPWGSGRITAGEQSAQAKNNEQLPETSQETRELQALVLAGLERHPVFFSATLPKQISPPLFNRYGGAANHFGNHVDSAVRYLRNGAGRVRTDISCTLFLSEPEEYDGGELVIENPGSQQQRVKLPAGHMVIYPGTSVHRVEPVTSGHRLASFFWIQSMVRSNEQRQLLFDMDSHLIRLRSTIGETDSAVIGLTGTYHNLLRTWLDV</sequence>
<dbReference type="RefSeq" id="WP_371439563.1">
    <property type="nucleotide sequence ID" value="NZ_JBHSRS010000084.1"/>
</dbReference>
<dbReference type="Gene3D" id="4.10.860.20">
    <property type="entry name" value="Rabenosyn, Rab binding domain"/>
    <property type="match status" value="1"/>
</dbReference>
<dbReference type="InterPro" id="IPR023550">
    <property type="entry name" value="PKHD_hydroxylase"/>
</dbReference>